<evidence type="ECO:0000313" key="2">
    <source>
        <dbReference type="EMBL" id="RLL64795.1"/>
    </source>
</evidence>
<evidence type="ECO:0000256" key="1">
    <source>
        <dbReference type="SAM" id="SignalP"/>
    </source>
</evidence>
<feature type="signal peptide" evidence="1">
    <location>
        <begin position="1"/>
        <end position="21"/>
    </location>
</feature>
<dbReference type="SUPFAM" id="SSF110087">
    <property type="entry name" value="DR1885-like metal-binding protein"/>
    <property type="match status" value="1"/>
</dbReference>
<dbReference type="Pfam" id="PF04314">
    <property type="entry name" value="PCuAC"/>
    <property type="match status" value="1"/>
</dbReference>
<dbReference type="Gene3D" id="2.60.40.1890">
    <property type="entry name" value="PCu(A)C copper chaperone"/>
    <property type="match status" value="1"/>
</dbReference>
<reference evidence="2 3" key="1">
    <citation type="submission" date="2018-10" db="EMBL/GenBank/DDBJ databases">
        <title>Rhodobacter sp . BO-81.</title>
        <authorList>
            <person name="Im W.T."/>
        </authorList>
    </citation>
    <scope>NUCLEOTIDE SEQUENCE [LARGE SCALE GENOMIC DNA]</scope>
    <source>
        <strain evidence="2 3">BO-81</strain>
    </source>
</reference>
<protein>
    <submittedName>
        <fullName evidence="2">Copper chaperone PCu(A)C</fullName>
    </submittedName>
</protein>
<evidence type="ECO:0000313" key="3">
    <source>
        <dbReference type="Proteomes" id="UP000279673"/>
    </source>
</evidence>
<proteinExistence type="predicted"/>
<dbReference type="PANTHER" id="PTHR36302:SF1">
    <property type="entry name" value="COPPER CHAPERONE PCU(A)C"/>
    <property type="match status" value="1"/>
</dbReference>
<dbReference type="InterPro" id="IPR058248">
    <property type="entry name" value="Lxx211020-like"/>
</dbReference>
<comment type="caution">
    <text evidence="2">The sequence shown here is derived from an EMBL/GenBank/DDBJ whole genome shotgun (WGS) entry which is preliminary data.</text>
</comment>
<dbReference type="Proteomes" id="UP000279673">
    <property type="component" value="Unassembled WGS sequence"/>
</dbReference>
<dbReference type="InterPro" id="IPR007410">
    <property type="entry name" value="LpqE-like"/>
</dbReference>
<dbReference type="AlphaFoldDB" id="A0A421BPU3"/>
<dbReference type="InterPro" id="IPR036182">
    <property type="entry name" value="PCuAC_sf"/>
</dbReference>
<sequence length="173" mass="18106">MFRTSLLATAAAVFLAAPALAGDITITDPYAIASTMMSKSGAAFMRIENAGASDDRLVGAASDIAERVELHTHIADANGVMKMVEVKEGFPVPAHGEHILQRGSDHVMFLGLKQPLNDGDTVHVVLTFEKAGEVPVDIPVDLKRVPAAAAPAAGQMNMNGMDHGAMPGMNMSN</sequence>
<feature type="chain" id="PRO_5019570584" evidence="1">
    <location>
        <begin position="22"/>
        <end position="173"/>
    </location>
</feature>
<keyword evidence="1" id="KW-0732">Signal</keyword>
<dbReference type="EMBL" id="RCHI01000008">
    <property type="protein sequence ID" value="RLL64795.1"/>
    <property type="molecule type" value="Genomic_DNA"/>
</dbReference>
<name>A0A421BPU3_9RHOB</name>
<dbReference type="RefSeq" id="WP_121533668.1">
    <property type="nucleotide sequence ID" value="NZ_RCHI01000008.1"/>
</dbReference>
<gene>
    <name evidence="2" type="ORF">DYS74_10740</name>
</gene>
<accession>A0A421BPU3</accession>
<dbReference type="PANTHER" id="PTHR36302">
    <property type="entry name" value="BLR7088 PROTEIN"/>
    <property type="match status" value="1"/>
</dbReference>
<keyword evidence="3" id="KW-1185">Reference proteome</keyword>
<organism evidence="2 3">
    <name type="scientific">Paenirhodobacter hankyongi</name>
    <dbReference type="NCBI Taxonomy" id="2294033"/>
    <lineage>
        <taxon>Bacteria</taxon>
        <taxon>Pseudomonadati</taxon>
        <taxon>Pseudomonadota</taxon>
        <taxon>Alphaproteobacteria</taxon>
        <taxon>Rhodobacterales</taxon>
        <taxon>Rhodobacter group</taxon>
        <taxon>Paenirhodobacter</taxon>
    </lineage>
</organism>